<feature type="transmembrane region" description="Helical" evidence="9">
    <location>
        <begin position="102"/>
        <end position="125"/>
    </location>
</feature>
<evidence type="ECO:0000256" key="4">
    <source>
        <dbReference type="ARBA" id="ARBA00022692"/>
    </source>
</evidence>
<feature type="transmembrane region" description="Helical" evidence="9">
    <location>
        <begin position="198"/>
        <end position="216"/>
    </location>
</feature>
<evidence type="ECO:0000313" key="10">
    <source>
        <dbReference type="EMBL" id="KAH0861391.1"/>
    </source>
</evidence>
<dbReference type="Pfam" id="PF04506">
    <property type="entry name" value="Rft-1"/>
    <property type="match status" value="2"/>
</dbReference>
<name>A0ABQ7XZM7_BRANA</name>
<protein>
    <recommendedName>
        <fullName evidence="9">Protein RFT1 homolog</fullName>
    </recommendedName>
</protein>
<dbReference type="InterPro" id="IPR018247">
    <property type="entry name" value="EF_Hand_1_Ca_BS"/>
</dbReference>
<comment type="pathway">
    <text evidence="2">Protein modification; protein glycosylation.</text>
</comment>
<keyword evidence="11" id="KW-1185">Reference proteome</keyword>
<feature type="transmembrane region" description="Helical" evidence="9">
    <location>
        <begin position="137"/>
        <end position="155"/>
    </location>
</feature>
<comment type="subcellular location">
    <subcellularLocation>
        <location evidence="1 9">Endoplasmic reticulum membrane</location>
        <topology evidence="1 9">Multi-pass membrane protein</topology>
    </subcellularLocation>
</comment>
<feature type="transmembrane region" description="Helical" evidence="9">
    <location>
        <begin position="359"/>
        <end position="376"/>
    </location>
</feature>
<evidence type="ECO:0000256" key="2">
    <source>
        <dbReference type="ARBA" id="ARBA00004922"/>
    </source>
</evidence>
<feature type="transmembrane region" description="Helical" evidence="9">
    <location>
        <begin position="448"/>
        <end position="470"/>
    </location>
</feature>
<evidence type="ECO:0000256" key="5">
    <source>
        <dbReference type="ARBA" id="ARBA00022824"/>
    </source>
</evidence>
<evidence type="ECO:0000256" key="1">
    <source>
        <dbReference type="ARBA" id="ARBA00004477"/>
    </source>
</evidence>
<dbReference type="Proteomes" id="UP000824890">
    <property type="component" value="Unassembled WGS sequence"/>
</dbReference>
<accession>A0ABQ7XZM7</accession>
<reference evidence="10 11" key="1">
    <citation type="submission" date="2021-05" db="EMBL/GenBank/DDBJ databases">
        <title>Genome Assembly of Synthetic Allotetraploid Brassica napus Reveals Homoeologous Exchanges between Subgenomes.</title>
        <authorList>
            <person name="Davis J.T."/>
        </authorList>
    </citation>
    <scope>NUCLEOTIDE SEQUENCE [LARGE SCALE GENOMIC DNA]</scope>
    <source>
        <strain evidence="11">cv. Da-Ae</strain>
        <tissue evidence="10">Seedling</tissue>
    </source>
</reference>
<feature type="transmembrane region" description="Helical" evidence="9">
    <location>
        <begin position="29"/>
        <end position="49"/>
    </location>
</feature>
<evidence type="ECO:0000313" key="11">
    <source>
        <dbReference type="Proteomes" id="UP000824890"/>
    </source>
</evidence>
<dbReference type="PANTHER" id="PTHR13117:SF5">
    <property type="entry name" value="PROTEIN RFT1 HOMOLOG"/>
    <property type="match status" value="1"/>
</dbReference>
<dbReference type="PANTHER" id="PTHR13117">
    <property type="entry name" value="ENDOPLASMIC RETICULUM MULTISPAN TRANSMEMBRANE PROTEIN-RELATED"/>
    <property type="match status" value="1"/>
</dbReference>
<feature type="transmembrane region" description="Helical" evidence="9">
    <location>
        <begin position="424"/>
        <end position="442"/>
    </location>
</feature>
<evidence type="ECO:0000256" key="9">
    <source>
        <dbReference type="RuleBase" id="RU365067"/>
    </source>
</evidence>
<dbReference type="EMBL" id="JAGKQM010000019">
    <property type="protein sequence ID" value="KAH0861391.1"/>
    <property type="molecule type" value="Genomic_DNA"/>
</dbReference>
<keyword evidence="4 9" id="KW-0812">Transmembrane</keyword>
<comment type="caution">
    <text evidence="10">The sequence shown here is derived from an EMBL/GenBank/DDBJ whole genome shotgun (WGS) entry which is preliminary data.</text>
</comment>
<comment type="caution">
    <text evidence="9">Lacks conserved residue(s) required for the propagation of feature annotation.</text>
</comment>
<evidence type="ECO:0000256" key="3">
    <source>
        <dbReference type="ARBA" id="ARBA00010288"/>
    </source>
</evidence>
<evidence type="ECO:0000256" key="7">
    <source>
        <dbReference type="ARBA" id="ARBA00023136"/>
    </source>
</evidence>
<feature type="transmembrane region" description="Helical" evidence="9">
    <location>
        <begin position="321"/>
        <end position="339"/>
    </location>
</feature>
<keyword evidence="7 9" id="KW-0472">Membrane</keyword>
<sequence length="488" mass="56508">MFSLVYWILVGRNRFFRKRCYGLATDFLFLWRLTSFFLSLLFPVCPAILRLDFPATFSKSVKKGLSLLYRHAREGFRRACLRADINSDGLVSEKDMTRLLKVAWVTLPLGIAVTIAACVFVLWWQSLSYSDTYAQSILIHGFACVLELMAEPLYILSQTLMLLKLRLVVETVATFSRCVTLCFLIVKQTNMEKGIIFALPQVAYGGSLFLGYWAYFSHAWRFQNLEPLSFQFIEFCDVHRPWSFMDFDKQLSSMCMLFTLQSFRKLILQEGEKLVLVWLDTPYNQAYAWCFSLLKKVHTLHLPGDDNQQKKKKLGTCLTEALKLVMLIGLIFMAFGPSYSYSLIRLLYGEKWSDGEASFALQFYCLYIIVLAMNGWNRGSTEAVKQHVACIFTGMKLYVVELHYSLQGDAYSPFSFRKSLPSGWQILILSGIITIISEKTILDHKNFWATFPLHFAIGFLCFCLSAIVIYRRERVFINRIIRFRNHDD</sequence>
<dbReference type="PROSITE" id="PS00018">
    <property type="entry name" value="EF_HAND_1"/>
    <property type="match status" value="1"/>
</dbReference>
<dbReference type="InterPro" id="IPR007594">
    <property type="entry name" value="RFT1"/>
</dbReference>
<evidence type="ECO:0000256" key="6">
    <source>
        <dbReference type="ARBA" id="ARBA00022989"/>
    </source>
</evidence>
<comment type="similarity">
    <text evidence="3 9">Belongs to the RFT1 family.</text>
</comment>
<gene>
    <name evidence="10" type="ORF">HID58_089652</name>
</gene>
<organism evidence="10 11">
    <name type="scientific">Brassica napus</name>
    <name type="common">Rape</name>
    <dbReference type="NCBI Taxonomy" id="3708"/>
    <lineage>
        <taxon>Eukaryota</taxon>
        <taxon>Viridiplantae</taxon>
        <taxon>Streptophyta</taxon>
        <taxon>Embryophyta</taxon>
        <taxon>Tracheophyta</taxon>
        <taxon>Spermatophyta</taxon>
        <taxon>Magnoliopsida</taxon>
        <taxon>eudicotyledons</taxon>
        <taxon>Gunneridae</taxon>
        <taxon>Pentapetalae</taxon>
        <taxon>rosids</taxon>
        <taxon>malvids</taxon>
        <taxon>Brassicales</taxon>
        <taxon>Brassicaceae</taxon>
        <taxon>Brassiceae</taxon>
        <taxon>Brassica</taxon>
    </lineage>
</organism>
<evidence type="ECO:0000256" key="8">
    <source>
        <dbReference type="ARBA" id="ARBA00045912"/>
    </source>
</evidence>
<keyword evidence="5" id="KW-0256">Endoplasmic reticulum</keyword>
<comment type="function">
    <text evidence="8 9">Intramembrane glycolipid transporter that operates in the biosynthetic pathway of dolichol-linked oligosaccharides, the glycan precursors employed in protein asparagine (N)-glycosylation. The sequential addition of sugars to dolichol pyrophosphate produces dolichol-linked oligosaccharides containing fourteen sugars, including two GlcNAcs, nine mannoses and three glucoses. Once assembled, the oligosaccharide is transferred from the lipid to nascent proteins by oligosaccharyltransferases. The assembly of dolichol-linked oligosaccharides begins on the cytosolic side of the endoplasmic reticulum membrane and finishes in its lumen. RFT1 could mediate the translocation of the cytosolically oriented intermediate DolPP-GlcNAc2Man5, produced by ALG11, into the ER lumen where dolichol-linked oligosaccharides assembly continues. However, the intramembrane lipid transporter activity could not be confirmed in vitro.</text>
</comment>
<keyword evidence="6 9" id="KW-1133">Transmembrane helix</keyword>
<proteinExistence type="inferred from homology"/>